<dbReference type="Gene3D" id="2.170.130.10">
    <property type="entry name" value="TonB-dependent receptor, plug domain"/>
    <property type="match status" value="1"/>
</dbReference>
<dbReference type="Pfam" id="PF13620">
    <property type="entry name" value="CarboxypepD_reg"/>
    <property type="match status" value="1"/>
</dbReference>
<keyword evidence="7" id="KW-0732">Signal</keyword>
<evidence type="ECO:0000256" key="4">
    <source>
        <dbReference type="ARBA" id="ARBA00022692"/>
    </source>
</evidence>
<feature type="signal peptide" evidence="7">
    <location>
        <begin position="1"/>
        <end position="23"/>
    </location>
</feature>
<dbReference type="OrthoDB" id="9768147at2"/>
<dbReference type="InterPro" id="IPR057601">
    <property type="entry name" value="Oar-like_b-barrel"/>
</dbReference>
<evidence type="ECO:0000313" key="9">
    <source>
        <dbReference type="EMBL" id="AKD02191.1"/>
    </source>
</evidence>
<keyword evidence="2" id="KW-0813">Transport</keyword>
<dbReference type="PANTHER" id="PTHR30069">
    <property type="entry name" value="TONB-DEPENDENT OUTER MEMBRANE RECEPTOR"/>
    <property type="match status" value="1"/>
</dbReference>
<keyword evidence="3" id="KW-1134">Transmembrane beta strand</keyword>
<dbReference type="EMBL" id="CP009621">
    <property type="protein sequence ID" value="AKD02191.1"/>
    <property type="molecule type" value="Genomic_DNA"/>
</dbReference>
<dbReference type="InterPro" id="IPR037066">
    <property type="entry name" value="Plug_dom_sf"/>
</dbReference>
<dbReference type="STRING" id="400092.PKOR_02375"/>
<evidence type="ECO:0000256" key="1">
    <source>
        <dbReference type="ARBA" id="ARBA00004571"/>
    </source>
</evidence>
<evidence type="ECO:0000256" key="7">
    <source>
        <dbReference type="SAM" id="SignalP"/>
    </source>
</evidence>
<dbReference type="GO" id="GO:0044718">
    <property type="term" value="P:siderophore transmembrane transport"/>
    <property type="evidence" value="ECO:0007669"/>
    <property type="project" value="TreeGrafter"/>
</dbReference>
<keyword evidence="5" id="KW-0472">Membrane</keyword>
<feature type="domain" description="TonB-dependent transporter Oar-like beta-barrel" evidence="8">
    <location>
        <begin position="343"/>
        <end position="997"/>
    </location>
</feature>
<comment type="subcellular location">
    <subcellularLocation>
        <location evidence="1">Cell outer membrane</location>
        <topology evidence="1">Multi-pass membrane protein</topology>
    </subcellularLocation>
</comment>
<keyword evidence="10" id="KW-1185">Reference proteome</keyword>
<dbReference type="GO" id="GO:0015344">
    <property type="term" value="F:siderophore uptake transmembrane transporter activity"/>
    <property type="evidence" value="ECO:0007669"/>
    <property type="project" value="TreeGrafter"/>
</dbReference>
<dbReference type="PANTHER" id="PTHR30069:SF46">
    <property type="entry name" value="OAR PROTEIN"/>
    <property type="match status" value="1"/>
</dbReference>
<dbReference type="InterPro" id="IPR008969">
    <property type="entry name" value="CarboxyPept-like_regulatory"/>
</dbReference>
<feature type="domain" description="TonB-dependent transporter Oar-like beta-barrel" evidence="8">
    <location>
        <begin position="244"/>
        <end position="310"/>
    </location>
</feature>
<evidence type="ECO:0000256" key="2">
    <source>
        <dbReference type="ARBA" id="ARBA00022448"/>
    </source>
</evidence>
<organism evidence="9 10">
    <name type="scientific">Pontibacter korlensis</name>
    <dbReference type="NCBI Taxonomy" id="400092"/>
    <lineage>
        <taxon>Bacteria</taxon>
        <taxon>Pseudomonadati</taxon>
        <taxon>Bacteroidota</taxon>
        <taxon>Cytophagia</taxon>
        <taxon>Cytophagales</taxon>
        <taxon>Hymenobacteraceae</taxon>
        <taxon>Pontibacter</taxon>
    </lineage>
</organism>
<dbReference type="SUPFAM" id="SSF56935">
    <property type="entry name" value="Porins"/>
    <property type="match status" value="1"/>
</dbReference>
<dbReference type="InterPro" id="IPR039426">
    <property type="entry name" value="TonB-dep_rcpt-like"/>
</dbReference>
<dbReference type="InterPro" id="IPR036942">
    <property type="entry name" value="Beta-barrel_TonB_sf"/>
</dbReference>
<keyword evidence="6" id="KW-0998">Cell outer membrane</keyword>
<dbReference type="Gene3D" id="2.60.40.1120">
    <property type="entry name" value="Carboxypeptidase-like, regulatory domain"/>
    <property type="match status" value="1"/>
</dbReference>
<evidence type="ECO:0000256" key="6">
    <source>
        <dbReference type="ARBA" id="ARBA00023237"/>
    </source>
</evidence>
<dbReference type="PATRIC" id="fig|400092.3.peg.543"/>
<gene>
    <name evidence="9" type="ORF">PKOR_02375</name>
</gene>
<dbReference type="GO" id="GO:0009279">
    <property type="term" value="C:cell outer membrane"/>
    <property type="evidence" value="ECO:0007669"/>
    <property type="project" value="UniProtKB-SubCell"/>
</dbReference>
<name>A0A0E3UVV4_9BACT</name>
<evidence type="ECO:0000259" key="8">
    <source>
        <dbReference type="Pfam" id="PF25183"/>
    </source>
</evidence>
<dbReference type="Gene3D" id="2.40.170.20">
    <property type="entry name" value="TonB-dependent receptor, beta-barrel domain"/>
    <property type="match status" value="1"/>
</dbReference>
<dbReference type="AlphaFoldDB" id="A0A0E3UVV4"/>
<accession>A0A0E3UVV4</accession>
<dbReference type="HOGENOM" id="CLU_006298_1_0_10"/>
<dbReference type="Proteomes" id="UP000033109">
    <property type="component" value="Chromosome"/>
</dbReference>
<proteinExistence type="predicted"/>
<keyword evidence="4" id="KW-0812">Transmembrane</keyword>
<dbReference type="Pfam" id="PF25183">
    <property type="entry name" value="OMP_b-brl_4"/>
    <property type="match status" value="2"/>
</dbReference>
<protein>
    <recommendedName>
        <fullName evidence="8">TonB-dependent transporter Oar-like beta-barrel domain-containing protein</fullName>
    </recommendedName>
</protein>
<feature type="chain" id="PRO_5002413113" description="TonB-dependent transporter Oar-like beta-barrel domain-containing protein" evidence="7">
    <location>
        <begin position="24"/>
        <end position="1061"/>
    </location>
</feature>
<sequence>MRSFYRLLFLCLCCVLPIQLLWAQGTTTAAMNGVVQDQSGVALPGATVIATHTPTNTEYIANTNTEGRYNFQNMRVGGPYTVRTSYIGYQDQLVQNINLALGQNYRLDLTLAESTTTLGEVQVTANQDKVINSDRTGASTNVSTEQIQSLPTISRSLNDFTRITPQASTAGQGISFAGQNNRFNNFSIDGTVNNDVFGLSASGTNGGQTGVQPISLDAIEAIQVVIAPFDVRQSGFTGGGINAITRSGSNRFTGSAYYFWNNERLVGKSPDEERTRLPEYTDYQAGFRVGGPILKDKLFFFVNGERTNRTAPLLFEPGTPGSNITVEEANRVLTVANRLGYDPGNFRSIEDETKSNKIFARLDWNITNNHQLTLRHSYVHAENRDNSRSPNALRFSNNAEYFPSTTNSSVLQLRSQFGSKYANEAIIGYTRVRDDRDIIGDPFPNVTLRLSGGRTITLGSEPFSGQNQLDQDVLTITDNFNIFAGKHTFTLGTHNEFYKTFNLFIRQEFGAYEYNSIEAFEAVGTPNEEAPSAFFRNYSRTDVREQGAEFSAFQLGFYAQDEYAALNNLKITLGLRLDIPTFNDDPVPNQEFNQAFADRGLATNKTPGAQFMLSPRLGVNWDVFDNGNTQVRGGVGVFTGRAPFVWISNQYTNTGQLLGGLSLTPGNPALEDIRFSPDPASQPTATSVGLSDGTAEINITDPDFKFPQLFRVNAAVDQRLPGNVIATLEGLYSKNLNNIFYQNLNLEQSGTLTGADNRPVFRRIPGNNFQDIIYLTNTSEGYAYSITGQLQKTYEMGLSGSVAYTYARAKDVNPGNSSQARSNWINVNQVNGLNNVEAAFADNDIRSRVVAGVTYEISYLNFASTTISAFYNGQSGLPLSYIYNGDVNSDAGRTNDLIYIPRDASEINLVPITDRTGAVVPGSLTPEEQWEALDAFISSNDYLSDRRGQYAERNGDRLPWTNQIDLRIIQEFKLDQADNAHRLQLTFDVFNFTNLLNKDWGRQYQANFNAFQLIDFVGYESGTNTPRFNYTGRGLTDGNPYFVDDFQSRWRGQLGVRYIFN</sequence>
<evidence type="ECO:0000256" key="3">
    <source>
        <dbReference type="ARBA" id="ARBA00022452"/>
    </source>
</evidence>
<reference evidence="9 10" key="1">
    <citation type="journal article" date="2015" name="Sci. Rep.">
        <title>Unraveling adaptation of Pontibacter korlensis to radiation and infertility in desert through complete genome and comparative transcriptomic analysis.</title>
        <authorList>
            <person name="Dai J."/>
            <person name="Dai W."/>
            <person name="Qiu C."/>
            <person name="Yang Z."/>
            <person name="Zhang Y."/>
            <person name="Zhou M."/>
            <person name="Zhang L."/>
            <person name="Fang C."/>
            <person name="Gao Q."/>
            <person name="Yang Q."/>
            <person name="Li X."/>
            <person name="Wang Z."/>
            <person name="Wang Z."/>
            <person name="Jia Z."/>
            <person name="Chen X."/>
        </authorList>
    </citation>
    <scope>NUCLEOTIDE SEQUENCE [LARGE SCALE GENOMIC DNA]</scope>
    <source>
        <strain evidence="9 10">X14-1T</strain>
    </source>
</reference>
<evidence type="ECO:0000313" key="10">
    <source>
        <dbReference type="Proteomes" id="UP000033109"/>
    </source>
</evidence>
<dbReference type="KEGG" id="pko:PKOR_02375"/>
<evidence type="ECO:0000256" key="5">
    <source>
        <dbReference type="ARBA" id="ARBA00023136"/>
    </source>
</evidence>
<dbReference type="SUPFAM" id="SSF49464">
    <property type="entry name" value="Carboxypeptidase regulatory domain-like"/>
    <property type="match status" value="1"/>
</dbReference>